<gene>
    <name evidence="2" type="ORF">C4K68_21205</name>
</gene>
<dbReference type="EMBL" id="PRLP01000106">
    <property type="protein sequence ID" value="PPC75162.1"/>
    <property type="molecule type" value="Genomic_DNA"/>
</dbReference>
<organism evidence="2 3">
    <name type="scientific">Proteobacteria bacterium 228</name>
    <dbReference type="NCBI Taxonomy" id="2083153"/>
    <lineage>
        <taxon>Bacteria</taxon>
        <taxon>Pseudomonadati</taxon>
        <taxon>Pseudomonadota</taxon>
    </lineage>
</organism>
<name>A0A2S5KKB0_9PROT</name>
<accession>A0A2S5KKB0</accession>
<protein>
    <submittedName>
        <fullName evidence="2">Urea carboxylase</fullName>
    </submittedName>
</protein>
<dbReference type="InterPro" id="IPR018959">
    <property type="entry name" value="DUF1989"/>
</dbReference>
<feature type="domain" description="DUF1989" evidence="1">
    <location>
        <begin position="22"/>
        <end position="192"/>
    </location>
</feature>
<dbReference type="PANTHER" id="PTHR31527">
    <property type="entry name" value="RE64534P"/>
    <property type="match status" value="1"/>
</dbReference>
<dbReference type="Pfam" id="PF09347">
    <property type="entry name" value="DUF1989"/>
    <property type="match status" value="1"/>
</dbReference>
<dbReference type="PANTHER" id="PTHR31527:SF0">
    <property type="entry name" value="RE64534P"/>
    <property type="match status" value="1"/>
</dbReference>
<evidence type="ECO:0000259" key="1">
    <source>
        <dbReference type="Pfam" id="PF09347"/>
    </source>
</evidence>
<dbReference type="OrthoDB" id="5298498at2"/>
<sequence>MNAVCSSTHADVLSLDHYRTELRTGQHWSLTMRRGTQMTLTDLTGGANVAMLMHNPFNLLERYNAPDTLKCQHTFKLTRGNCLYSDMGRIFCSITADSFGWHDSVCGNSHAEQVAAQWGRRDYQKVRNDWHQNGYDAFLVELAKYGLSRADLAANLNLFSKVISDEAGNLALDASADSRDCQVTLRFEMDTLVLLHTCPHPLDRRAEYPLAQVQIDISRAAALTADDYCLNFRPENRRGFHNNALYHFANPGYYAVPSAQ</sequence>
<comment type="caution">
    <text evidence="2">The sequence shown here is derived from an EMBL/GenBank/DDBJ whole genome shotgun (WGS) entry which is preliminary data.</text>
</comment>
<proteinExistence type="predicted"/>
<evidence type="ECO:0000313" key="2">
    <source>
        <dbReference type="EMBL" id="PPC75162.1"/>
    </source>
</evidence>
<dbReference type="Proteomes" id="UP000238196">
    <property type="component" value="Unassembled WGS sequence"/>
</dbReference>
<evidence type="ECO:0000313" key="3">
    <source>
        <dbReference type="Proteomes" id="UP000238196"/>
    </source>
</evidence>
<dbReference type="InterPro" id="IPR017792">
    <property type="entry name" value="UAAP1"/>
</dbReference>
<dbReference type="AlphaFoldDB" id="A0A2S5KKB0"/>
<reference evidence="2 3" key="1">
    <citation type="submission" date="2018-02" db="EMBL/GenBank/DDBJ databases">
        <title>novel marine gammaproteobacteria from coastal saline agro ecosystem.</title>
        <authorList>
            <person name="Krishnan R."/>
            <person name="Ramesh Kumar N."/>
        </authorList>
    </citation>
    <scope>NUCLEOTIDE SEQUENCE [LARGE SCALE GENOMIC DNA]</scope>
    <source>
        <strain evidence="2 3">228</strain>
    </source>
</reference>
<dbReference type="NCBIfam" id="TIGR03425">
    <property type="entry name" value="urea_degr_2"/>
    <property type="match status" value="1"/>
</dbReference>